<dbReference type="PANTHER" id="PTHR36849:SF1">
    <property type="entry name" value="CYTOPLASMIC PROTEIN"/>
    <property type="match status" value="1"/>
</dbReference>
<evidence type="ECO:0008006" key="3">
    <source>
        <dbReference type="Google" id="ProtNLM"/>
    </source>
</evidence>
<evidence type="ECO:0000313" key="2">
    <source>
        <dbReference type="Proteomes" id="UP000004221"/>
    </source>
</evidence>
<accession>I4EJV6</accession>
<dbReference type="EMBL" id="CAGS01000363">
    <property type="protein sequence ID" value="CCF84968.1"/>
    <property type="molecule type" value="Genomic_DNA"/>
</dbReference>
<gene>
    <name evidence="1" type="ORF">NITHO_4250003</name>
</gene>
<sequence>MDRRNEMIKLKRAYEPASSDDGYRVLVDRLWPRGIAKANLKIDSWEKDLGPSTELRKWFGHDPERWSEFRRRYLHELDDPGKQPLLESLADRARHGTVTLIYSARDTEHNQAVVLKEALDRRIAPGTA</sequence>
<comment type="caution">
    <text evidence="1">The sequence shown here is derived from an EMBL/GenBank/DDBJ whole genome shotgun (WGS) entry which is preliminary data.</text>
</comment>
<dbReference type="Proteomes" id="UP000004221">
    <property type="component" value="Unassembled WGS sequence"/>
</dbReference>
<dbReference type="PANTHER" id="PTHR36849">
    <property type="entry name" value="CYTOPLASMIC PROTEIN-RELATED"/>
    <property type="match status" value="1"/>
</dbReference>
<evidence type="ECO:0000313" key="1">
    <source>
        <dbReference type="EMBL" id="CCF84968.1"/>
    </source>
</evidence>
<organism evidence="1 2">
    <name type="scientific">Nitrolancea hollandica Lb</name>
    <dbReference type="NCBI Taxonomy" id="1129897"/>
    <lineage>
        <taxon>Bacteria</taxon>
        <taxon>Pseudomonadati</taxon>
        <taxon>Thermomicrobiota</taxon>
        <taxon>Thermomicrobia</taxon>
        <taxon>Sphaerobacterales</taxon>
        <taxon>Sphaerobacterineae</taxon>
        <taxon>Sphaerobacteraceae</taxon>
        <taxon>Nitrolancea</taxon>
    </lineage>
</organism>
<reference evidence="1 2" key="1">
    <citation type="journal article" date="2012" name="ISME J.">
        <title>Nitrification expanded: discovery, physiology and genomics of a nitrite-oxidizing bacterium from the phylum Chloroflexi.</title>
        <authorList>
            <person name="Sorokin D.Y."/>
            <person name="Lucker S."/>
            <person name="Vejmelkova D."/>
            <person name="Kostrikina N.A."/>
            <person name="Kleerebezem R."/>
            <person name="Rijpstra W.I."/>
            <person name="Damste J.S."/>
            <person name="Le Paslier D."/>
            <person name="Muyzer G."/>
            <person name="Wagner M."/>
            <person name="van Loosdrecht M.C."/>
            <person name="Daims H."/>
        </authorList>
    </citation>
    <scope>NUCLEOTIDE SEQUENCE [LARGE SCALE GENOMIC DNA]</scope>
    <source>
        <strain evidence="2">none</strain>
    </source>
</reference>
<dbReference type="Pfam" id="PF22752">
    <property type="entry name" value="DUF488-N3i"/>
    <property type="match status" value="1"/>
</dbReference>
<dbReference type="InterPro" id="IPR052552">
    <property type="entry name" value="YeaO-like"/>
</dbReference>
<proteinExistence type="predicted"/>
<protein>
    <recommendedName>
        <fullName evidence="3">Uroporphyrin-III C-methyltransferase</fullName>
    </recommendedName>
</protein>
<dbReference type="AlphaFoldDB" id="I4EJV6"/>
<keyword evidence="2" id="KW-1185">Reference proteome</keyword>
<name>I4EJV6_9BACT</name>